<keyword evidence="5 9" id="KW-0378">Hydrolase</keyword>
<accession>A0AAV5KSV4</accession>
<dbReference type="Gene3D" id="3.60.40.10">
    <property type="entry name" value="PPM-type phosphatase domain"/>
    <property type="match status" value="1"/>
</dbReference>
<keyword evidence="6" id="KW-0460">Magnesium</keyword>
<evidence type="ECO:0000313" key="12">
    <source>
        <dbReference type="EMBL" id="GKV27715.1"/>
    </source>
</evidence>
<evidence type="ECO:0000256" key="8">
    <source>
        <dbReference type="ARBA" id="ARBA00023211"/>
    </source>
</evidence>
<feature type="region of interest" description="Disordered" evidence="10">
    <location>
        <begin position="142"/>
        <end position="167"/>
    </location>
</feature>
<reference evidence="12 13" key="1">
    <citation type="journal article" date="2021" name="Commun. Biol.">
        <title>The genome of Shorea leprosula (Dipterocarpaceae) highlights the ecological relevance of drought in aseasonal tropical rainforests.</title>
        <authorList>
            <person name="Ng K.K.S."/>
            <person name="Kobayashi M.J."/>
            <person name="Fawcett J.A."/>
            <person name="Hatakeyama M."/>
            <person name="Paape T."/>
            <person name="Ng C.H."/>
            <person name="Ang C.C."/>
            <person name="Tnah L.H."/>
            <person name="Lee C.T."/>
            <person name="Nishiyama T."/>
            <person name="Sese J."/>
            <person name="O'Brien M.J."/>
            <person name="Copetti D."/>
            <person name="Mohd Noor M.I."/>
            <person name="Ong R.C."/>
            <person name="Putra M."/>
            <person name="Sireger I.Z."/>
            <person name="Indrioko S."/>
            <person name="Kosugi Y."/>
            <person name="Izuno A."/>
            <person name="Isagi Y."/>
            <person name="Lee S.L."/>
            <person name="Shimizu K.K."/>
        </authorList>
    </citation>
    <scope>NUCLEOTIDE SEQUENCE [LARGE SCALE GENOMIC DNA]</scope>
    <source>
        <strain evidence="12">214</strain>
    </source>
</reference>
<dbReference type="PROSITE" id="PS51746">
    <property type="entry name" value="PPM_2"/>
    <property type="match status" value="1"/>
</dbReference>
<keyword evidence="8" id="KW-0464">Manganese</keyword>
<evidence type="ECO:0000313" key="13">
    <source>
        <dbReference type="Proteomes" id="UP001054252"/>
    </source>
</evidence>
<dbReference type="Proteomes" id="UP001054252">
    <property type="component" value="Unassembled WGS sequence"/>
</dbReference>
<sequence length="403" mass="43914">MRQAISSLPPTQPHAPIDNPTQEEIADNFSSREWGIEKGKESLTTIVQPVLSSRRVQIGNPMPVYGSILIKGHSLAMNDRWFVKEDFCRSDIFCGQPLHFFAVYDGHGSALVSSLCRDLLHIIVAEEFMSVPCMGSIGRGTTEDGSNAVDGSSSRLSQGTHQRGSHENVWEDHIKRVMENSFKRVDQAALYSCMSDGVLNICKSWPKALNTTGSTANVAILTPSHIIVANCGNSRAVLSWAGSAIPLSHDHKPNRQDELERIYNAGGKLKYRNGLPFVNGILKMSRAIGDYSLKEVIISEPEVSLIERDTGDVCLILASDGMWDVISSGLACKIASECLRDGSPPTATECPSQESPIMDEAEELFPTKSALASSILCRLALGRGSSDDITVIVVDLREGNERQ</sequence>
<evidence type="ECO:0000256" key="9">
    <source>
        <dbReference type="RuleBase" id="RU003465"/>
    </source>
</evidence>
<dbReference type="PROSITE" id="PS01032">
    <property type="entry name" value="PPM_1"/>
    <property type="match status" value="1"/>
</dbReference>
<dbReference type="GO" id="GO:0046872">
    <property type="term" value="F:metal ion binding"/>
    <property type="evidence" value="ECO:0007669"/>
    <property type="project" value="UniProtKB-KW"/>
</dbReference>
<gene>
    <name evidence="12" type="ORF">SLEP1_g36852</name>
</gene>
<comment type="cofactor">
    <cofactor evidence="1">
        <name>Mn(2+)</name>
        <dbReference type="ChEBI" id="CHEBI:29035"/>
    </cofactor>
</comment>
<dbReference type="InterPro" id="IPR001932">
    <property type="entry name" value="PPM-type_phosphatase-like_dom"/>
</dbReference>
<dbReference type="InterPro" id="IPR036457">
    <property type="entry name" value="PPM-type-like_dom_sf"/>
</dbReference>
<evidence type="ECO:0000256" key="6">
    <source>
        <dbReference type="ARBA" id="ARBA00022842"/>
    </source>
</evidence>
<dbReference type="GO" id="GO:0004722">
    <property type="term" value="F:protein serine/threonine phosphatase activity"/>
    <property type="evidence" value="ECO:0007669"/>
    <property type="project" value="UniProtKB-EC"/>
</dbReference>
<evidence type="ECO:0000259" key="11">
    <source>
        <dbReference type="PROSITE" id="PS51746"/>
    </source>
</evidence>
<evidence type="ECO:0000256" key="3">
    <source>
        <dbReference type="ARBA" id="ARBA00013081"/>
    </source>
</evidence>
<dbReference type="CDD" id="cd00143">
    <property type="entry name" value="PP2Cc"/>
    <property type="match status" value="1"/>
</dbReference>
<dbReference type="EMBL" id="BPVZ01000076">
    <property type="protein sequence ID" value="GKV27715.1"/>
    <property type="molecule type" value="Genomic_DNA"/>
</dbReference>
<keyword evidence="13" id="KW-1185">Reference proteome</keyword>
<keyword evidence="7 9" id="KW-0904">Protein phosphatase</keyword>
<evidence type="ECO:0000256" key="1">
    <source>
        <dbReference type="ARBA" id="ARBA00001936"/>
    </source>
</evidence>
<dbReference type="InterPro" id="IPR015655">
    <property type="entry name" value="PP2C"/>
</dbReference>
<dbReference type="SMART" id="SM00332">
    <property type="entry name" value="PP2Cc"/>
    <property type="match status" value="1"/>
</dbReference>
<name>A0AAV5KSV4_9ROSI</name>
<dbReference type="InterPro" id="IPR000222">
    <property type="entry name" value="PP2C_BS"/>
</dbReference>
<comment type="cofactor">
    <cofactor evidence="2">
        <name>Mg(2+)</name>
        <dbReference type="ChEBI" id="CHEBI:18420"/>
    </cofactor>
</comment>
<feature type="domain" description="PPM-type phosphatase" evidence="11">
    <location>
        <begin position="64"/>
        <end position="396"/>
    </location>
</feature>
<dbReference type="EC" id="3.1.3.16" evidence="3"/>
<proteinExistence type="inferred from homology"/>
<dbReference type="PANTHER" id="PTHR47992">
    <property type="entry name" value="PROTEIN PHOSPHATASE"/>
    <property type="match status" value="1"/>
</dbReference>
<evidence type="ECO:0000256" key="10">
    <source>
        <dbReference type="SAM" id="MobiDB-lite"/>
    </source>
</evidence>
<comment type="caution">
    <text evidence="12">The sequence shown here is derived from an EMBL/GenBank/DDBJ whole genome shotgun (WGS) entry which is preliminary data.</text>
</comment>
<comment type="similarity">
    <text evidence="9">Belongs to the PP2C family.</text>
</comment>
<keyword evidence="4" id="KW-0479">Metal-binding</keyword>
<evidence type="ECO:0000256" key="2">
    <source>
        <dbReference type="ARBA" id="ARBA00001946"/>
    </source>
</evidence>
<evidence type="ECO:0000256" key="4">
    <source>
        <dbReference type="ARBA" id="ARBA00022723"/>
    </source>
</evidence>
<evidence type="ECO:0000256" key="5">
    <source>
        <dbReference type="ARBA" id="ARBA00022801"/>
    </source>
</evidence>
<dbReference type="AlphaFoldDB" id="A0AAV5KSV4"/>
<dbReference type="SUPFAM" id="SSF81606">
    <property type="entry name" value="PP2C-like"/>
    <property type="match status" value="1"/>
</dbReference>
<organism evidence="12 13">
    <name type="scientific">Rubroshorea leprosula</name>
    <dbReference type="NCBI Taxonomy" id="152421"/>
    <lineage>
        <taxon>Eukaryota</taxon>
        <taxon>Viridiplantae</taxon>
        <taxon>Streptophyta</taxon>
        <taxon>Embryophyta</taxon>
        <taxon>Tracheophyta</taxon>
        <taxon>Spermatophyta</taxon>
        <taxon>Magnoliopsida</taxon>
        <taxon>eudicotyledons</taxon>
        <taxon>Gunneridae</taxon>
        <taxon>Pentapetalae</taxon>
        <taxon>rosids</taxon>
        <taxon>malvids</taxon>
        <taxon>Malvales</taxon>
        <taxon>Dipterocarpaceae</taxon>
        <taxon>Rubroshorea</taxon>
    </lineage>
</organism>
<feature type="compositionally biased region" description="Polar residues" evidence="10">
    <location>
        <begin position="143"/>
        <end position="162"/>
    </location>
</feature>
<protein>
    <recommendedName>
        <fullName evidence="3">protein-serine/threonine phosphatase</fullName>
        <ecNumber evidence="3">3.1.3.16</ecNumber>
    </recommendedName>
</protein>
<evidence type="ECO:0000256" key="7">
    <source>
        <dbReference type="ARBA" id="ARBA00022912"/>
    </source>
</evidence>
<dbReference type="Pfam" id="PF00481">
    <property type="entry name" value="PP2C"/>
    <property type="match status" value="1"/>
</dbReference>